<evidence type="ECO:0000313" key="3">
    <source>
        <dbReference type="Proteomes" id="UP000626092"/>
    </source>
</evidence>
<dbReference type="PANTHER" id="PTHR31672">
    <property type="entry name" value="BNACNNG10540D PROTEIN"/>
    <property type="match status" value="1"/>
</dbReference>
<reference evidence="2" key="1">
    <citation type="submission" date="2019-11" db="EMBL/GenBank/DDBJ databases">
        <authorList>
            <person name="Liu Y."/>
            <person name="Hou J."/>
            <person name="Li T.-Q."/>
            <person name="Guan C.-H."/>
            <person name="Wu X."/>
            <person name="Wu H.-Z."/>
            <person name="Ling F."/>
            <person name="Zhang R."/>
            <person name="Shi X.-G."/>
            <person name="Ren J.-P."/>
            <person name="Chen E.-F."/>
            <person name="Sun J.-M."/>
        </authorList>
    </citation>
    <scope>NUCLEOTIDE SEQUENCE</scope>
    <source>
        <strain evidence="2">Adult_tree_wgs_1</strain>
        <tissue evidence="2">Leaves</tissue>
    </source>
</reference>
<gene>
    <name evidence="2" type="ORF">RHSIM_Rhsim06G0171600</name>
</gene>
<dbReference type="PANTHER" id="PTHR31672:SF10">
    <property type="entry name" value="F-BOX DOMAIN-CONTAINING PROTEIN"/>
    <property type="match status" value="1"/>
</dbReference>
<dbReference type="InterPro" id="IPR017451">
    <property type="entry name" value="F-box-assoc_interact_dom"/>
</dbReference>
<evidence type="ECO:0000313" key="2">
    <source>
        <dbReference type="EMBL" id="KAF7141224.1"/>
    </source>
</evidence>
<dbReference type="InterPro" id="IPR001810">
    <property type="entry name" value="F-box_dom"/>
</dbReference>
<feature type="domain" description="F-box" evidence="1">
    <location>
        <begin position="43"/>
        <end position="83"/>
    </location>
</feature>
<proteinExistence type="predicted"/>
<sequence>MEPSPEEIWDLFSEDTITNEIVARSNAICPIMEPSPEEITDPFSEDITNEIVARLPVKSFLRCRSLCRAMRDLPHNPAFVHKHLQFSSQRNPNLILTDTICRDKGNNLNTLYFVHNEETPNRYSCHKVNLEIPKFQEFRVVGSCNGLICLVHPTKRYEICICNPCTGKHVQIPTPVSMRDRPGHIVVGFGVVPMTKKYKVLALVDFPLHNDFNPLQQKVYVHTLGDSGWRFKDNTSVLSFGHLVCKAFVNGALHWVSDSREIVSFDMDTEEFDVVPRPQLELGRGSFFLRAFKGKLLILNTSFADRIEIWIMEDYGDVESWTHIFTINEQQIGRNIRDVEIVCFLEDWEVLMVYDLRALLRYDLQKASLSELIDIGGLPKRFDAVAHVATLVSPLLTRDGEM</sequence>
<dbReference type="EMBL" id="WJXA01000006">
    <property type="protein sequence ID" value="KAF7141224.1"/>
    <property type="molecule type" value="Genomic_DNA"/>
</dbReference>
<accession>A0A834LL49</accession>
<protein>
    <recommendedName>
        <fullName evidence="1">F-box domain-containing protein</fullName>
    </recommendedName>
</protein>
<dbReference type="SUPFAM" id="SSF81383">
    <property type="entry name" value="F-box domain"/>
    <property type="match status" value="1"/>
</dbReference>
<dbReference type="InterPro" id="IPR036047">
    <property type="entry name" value="F-box-like_dom_sf"/>
</dbReference>
<dbReference type="InterPro" id="IPR013187">
    <property type="entry name" value="F-box-assoc_dom_typ3"/>
</dbReference>
<dbReference type="InterPro" id="IPR050796">
    <property type="entry name" value="SCF_F-box_component"/>
</dbReference>
<name>A0A834LL49_RHOSS</name>
<keyword evidence="3" id="KW-1185">Reference proteome</keyword>
<dbReference type="Pfam" id="PF08268">
    <property type="entry name" value="FBA_3"/>
    <property type="match status" value="1"/>
</dbReference>
<dbReference type="Proteomes" id="UP000626092">
    <property type="component" value="Unassembled WGS sequence"/>
</dbReference>
<dbReference type="OrthoDB" id="1894463at2759"/>
<dbReference type="Pfam" id="PF00646">
    <property type="entry name" value="F-box"/>
    <property type="match status" value="1"/>
</dbReference>
<dbReference type="NCBIfam" id="TIGR01640">
    <property type="entry name" value="F_box_assoc_1"/>
    <property type="match status" value="1"/>
</dbReference>
<evidence type="ECO:0000259" key="1">
    <source>
        <dbReference type="SMART" id="SM00256"/>
    </source>
</evidence>
<organism evidence="2 3">
    <name type="scientific">Rhododendron simsii</name>
    <name type="common">Sims's rhododendron</name>
    <dbReference type="NCBI Taxonomy" id="118357"/>
    <lineage>
        <taxon>Eukaryota</taxon>
        <taxon>Viridiplantae</taxon>
        <taxon>Streptophyta</taxon>
        <taxon>Embryophyta</taxon>
        <taxon>Tracheophyta</taxon>
        <taxon>Spermatophyta</taxon>
        <taxon>Magnoliopsida</taxon>
        <taxon>eudicotyledons</taxon>
        <taxon>Gunneridae</taxon>
        <taxon>Pentapetalae</taxon>
        <taxon>asterids</taxon>
        <taxon>Ericales</taxon>
        <taxon>Ericaceae</taxon>
        <taxon>Ericoideae</taxon>
        <taxon>Rhodoreae</taxon>
        <taxon>Rhododendron</taxon>
    </lineage>
</organism>
<comment type="caution">
    <text evidence="2">The sequence shown here is derived from an EMBL/GenBank/DDBJ whole genome shotgun (WGS) entry which is preliminary data.</text>
</comment>
<dbReference type="AlphaFoldDB" id="A0A834LL49"/>
<dbReference type="SMART" id="SM00256">
    <property type="entry name" value="FBOX"/>
    <property type="match status" value="1"/>
</dbReference>